<reference evidence="1" key="1">
    <citation type="submission" date="2018-11" db="EMBL/GenBank/DDBJ databases">
        <authorList>
            <person name="Alioto T."/>
            <person name="Alioto T."/>
        </authorList>
    </citation>
    <scope>NUCLEOTIDE SEQUENCE</scope>
</reference>
<sequence length="129" mass="14714">MHLVSIHQSSARIIDRHNTNSTLTTIPEAPWSLSKVKIKIADKSASSIEYPKGFDYTPADHFTRQWTLRILKATTITAAEHRQEIKKAVTVIKKKSEEVMKDDGNDVTNFLSSGNSFHQYHRDRMTGLF</sequence>
<dbReference type="OrthoDB" id="6181216at2759"/>
<name>A0A8B6G8C7_MYTGA</name>
<evidence type="ECO:0000313" key="2">
    <source>
        <dbReference type="Proteomes" id="UP000596742"/>
    </source>
</evidence>
<evidence type="ECO:0000313" key="1">
    <source>
        <dbReference type="EMBL" id="VDI60341.1"/>
    </source>
</evidence>
<keyword evidence="2" id="KW-1185">Reference proteome</keyword>
<organism evidence="1 2">
    <name type="scientific">Mytilus galloprovincialis</name>
    <name type="common">Mediterranean mussel</name>
    <dbReference type="NCBI Taxonomy" id="29158"/>
    <lineage>
        <taxon>Eukaryota</taxon>
        <taxon>Metazoa</taxon>
        <taxon>Spiralia</taxon>
        <taxon>Lophotrochozoa</taxon>
        <taxon>Mollusca</taxon>
        <taxon>Bivalvia</taxon>
        <taxon>Autobranchia</taxon>
        <taxon>Pteriomorphia</taxon>
        <taxon>Mytilida</taxon>
        <taxon>Mytiloidea</taxon>
        <taxon>Mytilidae</taxon>
        <taxon>Mytilinae</taxon>
        <taxon>Mytilus</taxon>
    </lineage>
</organism>
<accession>A0A8B6G8C7</accession>
<comment type="caution">
    <text evidence="1">The sequence shown here is derived from an EMBL/GenBank/DDBJ whole genome shotgun (WGS) entry which is preliminary data.</text>
</comment>
<dbReference type="Proteomes" id="UP000596742">
    <property type="component" value="Unassembled WGS sequence"/>
</dbReference>
<gene>
    <name evidence="1" type="ORF">MGAL_10B033472</name>
</gene>
<proteinExistence type="predicted"/>
<protein>
    <submittedName>
        <fullName evidence="1">Uncharacterized protein</fullName>
    </submittedName>
</protein>
<dbReference type="EMBL" id="UYJE01008028">
    <property type="protein sequence ID" value="VDI60341.1"/>
    <property type="molecule type" value="Genomic_DNA"/>
</dbReference>
<dbReference type="AlphaFoldDB" id="A0A8B6G8C7"/>